<dbReference type="Pfam" id="PF13676">
    <property type="entry name" value="TIR_2"/>
    <property type="match status" value="2"/>
</dbReference>
<dbReference type="EC" id="2.7.11.1" evidence="2"/>
<evidence type="ECO:0000256" key="6">
    <source>
        <dbReference type="ARBA" id="ARBA00022737"/>
    </source>
</evidence>
<evidence type="ECO:0000256" key="11">
    <source>
        <dbReference type="ARBA" id="ARBA00047899"/>
    </source>
</evidence>
<organism evidence="15 16">
    <name type="scientific">Batillaria attramentaria</name>
    <dbReference type="NCBI Taxonomy" id="370345"/>
    <lineage>
        <taxon>Eukaryota</taxon>
        <taxon>Metazoa</taxon>
        <taxon>Spiralia</taxon>
        <taxon>Lophotrochozoa</taxon>
        <taxon>Mollusca</taxon>
        <taxon>Gastropoda</taxon>
        <taxon>Caenogastropoda</taxon>
        <taxon>Sorbeoconcha</taxon>
        <taxon>Cerithioidea</taxon>
        <taxon>Batillariidae</taxon>
        <taxon>Batillaria</taxon>
    </lineage>
</organism>
<evidence type="ECO:0000256" key="1">
    <source>
        <dbReference type="ARBA" id="ARBA00009634"/>
    </source>
</evidence>
<dbReference type="PANTHER" id="PTHR47508">
    <property type="entry name" value="SAM DOMAIN-CONTAINING PROTEIN-RELATED"/>
    <property type="match status" value="1"/>
</dbReference>
<dbReference type="InterPro" id="IPR032675">
    <property type="entry name" value="LRR_dom_sf"/>
</dbReference>
<dbReference type="InterPro" id="IPR003591">
    <property type="entry name" value="Leu-rich_rpt_typical-subtyp"/>
</dbReference>
<dbReference type="Pfam" id="PF16095">
    <property type="entry name" value="COR-A"/>
    <property type="match status" value="1"/>
</dbReference>
<evidence type="ECO:0000256" key="8">
    <source>
        <dbReference type="ARBA" id="ARBA00022777"/>
    </source>
</evidence>
<dbReference type="Gene3D" id="3.80.10.10">
    <property type="entry name" value="Ribonuclease Inhibitor"/>
    <property type="match status" value="2"/>
</dbReference>
<dbReference type="InterPro" id="IPR020859">
    <property type="entry name" value="ROC"/>
</dbReference>
<keyword evidence="6" id="KW-0677">Repeat</keyword>
<feature type="compositionally biased region" description="Basic and acidic residues" evidence="13">
    <location>
        <begin position="2072"/>
        <end position="2081"/>
    </location>
</feature>
<dbReference type="Gene3D" id="3.40.50.10140">
    <property type="entry name" value="Toll/interleukin-1 receptor homology (TIR) domain"/>
    <property type="match status" value="2"/>
</dbReference>
<dbReference type="PANTHER" id="PTHR47508:SF1">
    <property type="entry name" value="NON-SPECIFIC SERINE_THREONINE PROTEIN KINASE"/>
    <property type="match status" value="1"/>
</dbReference>
<keyword evidence="4" id="KW-0433">Leucine-rich repeat</keyword>
<dbReference type="GO" id="GO:0004674">
    <property type="term" value="F:protein serine/threonine kinase activity"/>
    <property type="evidence" value="ECO:0007669"/>
    <property type="project" value="UniProtKB-KW"/>
</dbReference>
<dbReference type="EMBL" id="JACVVK020000019">
    <property type="protein sequence ID" value="KAK7503510.1"/>
    <property type="molecule type" value="Genomic_DNA"/>
</dbReference>
<dbReference type="PRINTS" id="PR00449">
    <property type="entry name" value="RASTRNSFRMNG"/>
</dbReference>
<dbReference type="SMART" id="SM00369">
    <property type="entry name" value="LRR_TYP"/>
    <property type="match status" value="6"/>
</dbReference>
<dbReference type="InterPro" id="IPR036388">
    <property type="entry name" value="WH-like_DNA-bd_sf"/>
</dbReference>
<comment type="similarity">
    <text evidence="1">Belongs to the Toll-like receptor family.</text>
</comment>
<evidence type="ECO:0000256" key="7">
    <source>
        <dbReference type="ARBA" id="ARBA00022741"/>
    </source>
</evidence>
<feature type="compositionally biased region" description="Polar residues" evidence="13">
    <location>
        <begin position="2147"/>
        <end position="2160"/>
    </location>
</feature>
<feature type="domain" description="Roc" evidence="14">
    <location>
        <begin position="1013"/>
        <end position="1185"/>
    </location>
</feature>
<comment type="catalytic activity">
    <reaction evidence="11">
        <text>L-threonyl-[protein] + ATP = O-phospho-L-threonyl-[protein] + ADP + H(+)</text>
        <dbReference type="Rhea" id="RHEA:46608"/>
        <dbReference type="Rhea" id="RHEA-COMP:11060"/>
        <dbReference type="Rhea" id="RHEA-COMP:11605"/>
        <dbReference type="ChEBI" id="CHEBI:15378"/>
        <dbReference type="ChEBI" id="CHEBI:30013"/>
        <dbReference type="ChEBI" id="CHEBI:30616"/>
        <dbReference type="ChEBI" id="CHEBI:61977"/>
        <dbReference type="ChEBI" id="CHEBI:456216"/>
        <dbReference type="EC" id="2.7.11.1"/>
    </reaction>
</comment>
<keyword evidence="10" id="KW-0342">GTP-binding</keyword>
<evidence type="ECO:0000313" key="15">
    <source>
        <dbReference type="EMBL" id="KAK7503510.1"/>
    </source>
</evidence>
<dbReference type="Pfam" id="PF25497">
    <property type="entry name" value="COR-B"/>
    <property type="match status" value="1"/>
</dbReference>
<dbReference type="Pfam" id="PF13855">
    <property type="entry name" value="LRR_8"/>
    <property type="match status" value="1"/>
</dbReference>
<evidence type="ECO:0000313" key="16">
    <source>
        <dbReference type="Proteomes" id="UP001519460"/>
    </source>
</evidence>
<dbReference type="PROSITE" id="PS00018">
    <property type="entry name" value="EF_HAND_1"/>
    <property type="match status" value="1"/>
</dbReference>
<gene>
    <name evidence="15" type="ORF">BaRGS_00005049</name>
</gene>
<reference evidence="15 16" key="1">
    <citation type="journal article" date="2023" name="Sci. Data">
        <title>Genome assembly of the Korean intertidal mud-creeper Batillaria attramentaria.</title>
        <authorList>
            <person name="Patra A.K."/>
            <person name="Ho P.T."/>
            <person name="Jun S."/>
            <person name="Lee S.J."/>
            <person name="Kim Y."/>
            <person name="Won Y.J."/>
        </authorList>
    </citation>
    <scope>NUCLEOTIDE SEQUENCE [LARGE SCALE GENOMIC DNA]</scope>
    <source>
        <strain evidence="15">Wonlab-2016</strain>
    </source>
</reference>
<feature type="region of interest" description="Disordered" evidence="13">
    <location>
        <begin position="1882"/>
        <end position="1903"/>
    </location>
</feature>
<evidence type="ECO:0000259" key="14">
    <source>
        <dbReference type="PROSITE" id="PS51424"/>
    </source>
</evidence>
<dbReference type="SUPFAM" id="SSF52058">
    <property type="entry name" value="L domain-like"/>
    <property type="match status" value="1"/>
</dbReference>
<evidence type="ECO:0000256" key="5">
    <source>
        <dbReference type="ARBA" id="ARBA00022679"/>
    </source>
</evidence>
<sequence>MTAVKYQRQGSCLVCYKTLKDQSGFFLYRHIVKVYRPLLLWKTGLLIRQGPVDILVDLWYNDSKENLGSLPSSPLCGTPVLVIAARLPMLLSPTPNPITRIQSNKCLWAALQSVTSPCEGCCENNLKTALQREACFHFAYYLTLSAELRGSKCRLHKDIKISIPEKCGPRKCCKWFCKYEKAIRPGFMRSGSFQTKRDHTDPNAHAGGKVVYRGCLLNIKKDQAVIVKQPMSPVYFDCFYISIFRGYDYILNMMLANDQTLRYEGLTGVFIDQHGKKTENIEFVCREGYLLEVRMNFSKTPGKSDVLIFLNGLHLLTQEVDCWEMNISVSRRVGGACLIRAPGIKNMWQRGERVAPLMGNTVEVLEKGEESESVTAAIFSLPQSQDKEQQALPVIETVTGWKMGTFNKRIRPRGYAELKGLEMIGSASEMKAPGSAPKVPLPLWKFSQRKKDEVERAMFRNGHVDYTECAVMLLPKYLSVSDLTIVPTYLCTHELEAHPLCYMRGDINSVMTVMPTYNLPAQVECFALVHTVDNPGFTFPMDVVEQRPLLWAWAIMLLRLQKDGLTTYSHLLKDIEGIEKLSPDKVWRGLQQVIRQLSYLLYLGMEGQFSQYYFHEYDTVRPAVEGLRRHVLSHIEPDPAAFGLTKVDMVFNTDTSLHVCPGHAATWQAGMAITEIPQPVLDSYPQFIYSLLLANNDISSIPGSVFTALRNLKDLDLSMNKLESLPDEISHCTKMTSISLISNRLSSLPDSLARCQEMNRIEISKNHFTKFPQVLTKLVKLRRLYAQNLQLTKLPDDIGNLQELRKLYLNGNCFTSLPPSLAKLQCLQDLSLNGVAWCKVRPNQLLSKQHFEEMLDNQNLARWLEQNNQNKSALFQQFDEDTNGTLDPREIGKLNATIFTIFPRFGYMGCEPPDDDTPSGFPEEILALENLEYLGLQYQGLVKIPEGIQRLKKLSVLNISSNPNLLSVAAQAGSLPLKRLEMDECPMLKTPPKEIRAKGFLSTFAFLRRLLSGSVDCKRTKLMLVGLGGAGKTSLVKSLMSSTGKADMTVGEEITDGIDICPWTVDTEEGPITYSVWDFAGQTVYYNTHQFFLSDRAVYLLLWNIRLGHEHAGLDFWLSSISVHAPKAPIFVVGTHVDQVSKVELPMREMRERYSQIVDFFFVSSFSGQGIQDLREQMIDVTLQQQYMGEKIPGVWLSFEEALKRITGRSVIPYSELERIANTSGIFETSEVIQAVQFLHELGSLQHFTNDFLKDQVVINPQWIVDVMACVVSVKDSAIKDGRLRHEDIGLVWKEYPESLHSWLLRLTEEYDLTFPLKDEKVNLVPCLLTEKEPEFEWPELEKGSGLRETKMVYKFDYLPAGLFNRGQVRLHEFSDRALVWKRGSYLRKNGHICLVRQTRGSELVVHAQGPRPENILFLVHEVFEGLILESFQGVTYDYLVPCPECLRLLLKGPHMFAASTVRRAAELKAPFLQCLKYFHTISIVDLQTSMPPEGSADFDLHLVQAVQGLKELQRDLAADIFVSFCKKDENAPIAPAKVLSDVEKLGYKSWMASSASGQSMDEMAKALMDAPLFVAFMSNSFVEDESCCNLFKYARLTLHKPILLITVGSGFEWRQSKLGILLADEVYVNMQQPERYAAKLEDLKTALMDRIRHGSGDAARDIPPCFISYCWQNSARAVAKGSRTVEGAVGYGDPRDIKDYLETKGIKCWIDVERVGLHGLFEDIGEGLVNAKVVLVCVSDQYAASNNCVVEFRFVANTLKLPVVLAVVGSGCKWRATEVGALSQSFPMVSFQEQQNEAVLDRLVRLIQPYLSADSGVKDKDSVKATSKDQKSHSFQELCELAQRKFLRQLVVYAEVQDMLPYPRLFLVDFVKSEQDAGNALAKDAGKKEGEAGDGKKKQLSSETNFHQQRFCVSLLCEHAEGWHVSGDPIRLPEEFGASLEEYAPFIARITAIARYSKKLVMNCMAEETGKIFLQWLEKNPQIAEVSDFQPSYHKLRQTVAEVDENRTMGNLARCHLPNGQMAWLCEKHRQNVRVTVLGDTDTATGTHHATESIGVDHFIQALREMNTAEMSRHDARSESRTAFTPLPPTAEEPEMSKTTPATGATEASTSSNVTDTSGVPPSSGISKRASKSKMKPVGQPENPKGSLQRQPSQLTFSGVKSKACVLM</sequence>
<evidence type="ECO:0000256" key="13">
    <source>
        <dbReference type="SAM" id="MobiDB-lite"/>
    </source>
</evidence>
<dbReference type="GO" id="GO:0009966">
    <property type="term" value="P:regulation of signal transduction"/>
    <property type="evidence" value="ECO:0007669"/>
    <property type="project" value="UniProtKB-ARBA"/>
</dbReference>
<proteinExistence type="inferred from homology"/>
<dbReference type="Gene3D" id="3.30.310.200">
    <property type="match status" value="1"/>
</dbReference>
<dbReference type="Pfam" id="PF08477">
    <property type="entry name" value="Roc"/>
    <property type="match status" value="1"/>
</dbReference>
<evidence type="ECO:0000256" key="9">
    <source>
        <dbReference type="ARBA" id="ARBA00022840"/>
    </source>
</evidence>
<feature type="compositionally biased region" description="Basic and acidic residues" evidence="13">
    <location>
        <begin position="1885"/>
        <end position="1898"/>
    </location>
</feature>
<evidence type="ECO:0000256" key="2">
    <source>
        <dbReference type="ARBA" id="ARBA00012513"/>
    </source>
</evidence>
<dbReference type="SUPFAM" id="SSF52540">
    <property type="entry name" value="P-loop containing nucleoside triphosphate hydrolases"/>
    <property type="match status" value="1"/>
</dbReference>
<dbReference type="InterPro" id="IPR001611">
    <property type="entry name" value="Leu-rich_rpt"/>
</dbReference>
<dbReference type="Gene3D" id="3.40.50.300">
    <property type="entry name" value="P-loop containing nucleotide triphosphate hydrolases"/>
    <property type="match status" value="1"/>
</dbReference>
<accession>A0ABD0LV24</accession>
<dbReference type="InterPro" id="IPR032171">
    <property type="entry name" value="COR-A"/>
</dbReference>
<comment type="catalytic activity">
    <reaction evidence="12">
        <text>L-seryl-[protein] + ATP = O-phospho-L-seryl-[protein] + ADP + H(+)</text>
        <dbReference type="Rhea" id="RHEA:17989"/>
        <dbReference type="Rhea" id="RHEA-COMP:9863"/>
        <dbReference type="Rhea" id="RHEA-COMP:11604"/>
        <dbReference type="ChEBI" id="CHEBI:15378"/>
        <dbReference type="ChEBI" id="CHEBI:29999"/>
        <dbReference type="ChEBI" id="CHEBI:30616"/>
        <dbReference type="ChEBI" id="CHEBI:83421"/>
        <dbReference type="ChEBI" id="CHEBI:456216"/>
        <dbReference type="EC" id="2.7.11.1"/>
    </reaction>
</comment>
<dbReference type="Proteomes" id="UP001519460">
    <property type="component" value="Unassembled WGS sequence"/>
</dbReference>
<dbReference type="InterPro" id="IPR018247">
    <property type="entry name" value="EF_Hand_1_Ca_BS"/>
</dbReference>
<keyword evidence="3" id="KW-0723">Serine/threonine-protein kinase</keyword>
<keyword evidence="9" id="KW-0067">ATP-binding</keyword>
<keyword evidence="7" id="KW-0547">Nucleotide-binding</keyword>
<dbReference type="GO" id="GO:0005524">
    <property type="term" value="F:ATP binding"/>
    <property type="evidence" value="ECO:0007669"/>
    <property type="project" value="UniProtKB-KW"/>
</dbReference>
<dbReference type="Gene3D" id="1.10.10.10">
    <property type="entry name" value="Winged helix-like DNA-binding domain superfamily/Winged helix DNA-binding domain"/>
    <property type="match status" value="1"/>
</dbReference>
<name>A0ABD0LV24_9CAEN</name>
<dbReference type="InterPro" id="IPR000157">
    <property type="entry name" value="TIR_dom"/>
</dbReference>
<dbReference type="InterPro" id="IPR057263">
    <property type="entry name" value="COR-B"/>
</dbReference>
<dbReference type="InterPro" id="IPR035897">
    <property type="entry name" value="Toll_tir_struct_dom_sf"/>
</dbReference>
<dbReference type="Gene3D" id="3.30.70.1390">
    <property type="entry name" value="ROC domain from the Parkinson's disease-associated leucine-rich repeat kinase 2"/>
    <property type="match status" value="1"/>
</dbReference>
<keyword evidence="8" id="KW-0418">Kinase</keyword>
<keyword evidence="5" id="KW-0808">Transferase</keyword>
<dbReference type="InterPro" id="IPR027417">
    <property type="entry name" value="P-loop_NTPase"/>
</dbReference>
<evidence type="ECO:0000256" key="3">
    <source>
        <dbReference type="ARBA" id="ARBA00022527"/>
    </source>
</evidence>
<feature type="region of interest" description="Disordered" evidence="13">
    <location>
        <begin position="2070"/>
        <end position="2169"/>
    </location>
</feature>
<keyword evidence="16" id="KW-1185">Reference proteome</keyword>
<evidence type="ECO:0000256" key="4">
    <source>
        <dbReference type="ARBA" id="ARBA00022614"/>
    </source>
</evidence>
<dbReference type="PROSITE" id="PS51450">
    <property type="entry name" value="LRR"/>
    <property type="match status" value="2"/>
</dbReference>
<evidence type="ECO:0000256" key="10">
    <source>
        <dbReference type="ARBA" id="ARBA00023134"/>
    </source>
</evidence>
<dbReference type="PROSITE" id="PS51424">
    <property type="entry name" value="ROC"/>
    <property type="match status" value="1"/>
</dbReference>
<dbReference type="Pfam" id="PF00560">
    <property type="entry name" value="LRR_1"/>
    <property type="match status" value="1"/>
</dbReference>
<feature type="compositionally biased region" description="Polar residues" evidence="13">
    <location>
        <begin position="2098"/>
        <end position="2127"/>
    </location>
</feature>
<evidence type="ECO:0000256" key="12">
    <source>
        <dbReference type="ARBA" id="ARBA00048679"/>
    </source>
</evidence>
<protein>
    <recommendedName>
        <fullName evidence="2">non-specific serine/threonine protein kinase</fullName>
        <ecNumber evidence="2">2.7.11.1</ecNumber>
    </recommendedName>
</protein>
<dbReference type="SUPFAM" id="SSF52200">
    <property type="entry name" value="Toll/Interleukin receptor TIR domain"/>
    <property type="match status" value="2"/>
</dbReference>
<comment type="caution">
    <text evidence="15">The sequence shown here is derived from an EMBL/GenBank/DDBJ whole genome shotgun (WGS) entry which is preliminary data.</text>
</comment>